<sequence>MQPKKHPRRNHRHLLVRTVARGISIEIAHCANIIAKAVIRWGTVMSSAKRHQLLKAALWCQDHPGSVSANDERNALRHSGYAGYLDDSIIMGPSPTEFQHRMCAVIESVLEYGFHLRSDECQFFLESIK</sequence>
<reference evidence="3" key="1">
    <citation type="submission" date="2016-06" db="UniProtKB">
        <authorList>
            <consortium name="WormBaseParasite"/>
        </authorList>
    </citation>
    <scope>IDENTIFICATION</scope>
</reference>
<dbReference type="WBParaSite" id="SSLN_0001109101-mRNA-1">
    <property type="protein sequence ID" value="SSLN_0001109101-mRNA-1"/>
    <property type="gene ID" value="SSLN_0001109101"/>
</dbReference>
<dbReference type="EMBL" id="UYSU01036020">
    <property type="protein sequence ID" value="VDL97060.1"/>
    <property type="molecule type" value="Genomic_DNA"/>
</dbReference>
<evidence type="ECO:0000313" key="2">
    <source>
        <dbReference type="Proteomes" id="UP000275846"/>
    </source>
</evidence>
<dbReference type="AlphaFoldDB" id="A0A183T2H7"/>
<evidence type="ECO:0000313" key="1">
    <source>
        <dbReference type="EMBL" id="VDL97060.1"/>
    </source>
</evidence>
<name>A0A183T2H7_SCHSO</name>
<dbReference type="InterPro" id="IPR043128">
    <property type="entry name" value="Rev_trsase/Diguanyl_cyclase"/>
</dbReference>
<dbReference type="Gene3D" id="3.30.70.270">
    <property type="match status" value="1"/>
</dbReference>
<keyword evidence="2" id="KW-1185">Reference proteome</keyword>
<proteinExistence type="predicted"/>
<dbReference type="Proteomes" id="UP000275846">
    <property type="component" value="Unassembled WGS sequence"/>
</dbReference>
<accession>A0A183T2H7</accession>
<protein>
    <submittedName>
        <fullName evidence="3">Reverse transcriptase domain-containing protein</fullName>
    </submittedName>
</protein>
<reference evidence="1 2" key="2">
    <citation type="submission" date="2018-11" db="EMBL/GenBank/DDBJ databases">
        <authorList>
            <consortium name="Pathogen Informatics"/>
        </authorList>
    </citation>
    <scope>NUCLEOTIDE SEQUENCE [LARGE SCALE GENOMIC DNA]</scope>
    <source>
        <strain evidence="1 2">NST_G2</strain>
    </source>
</reference>
<evidence type="ECO:0000313" key="3">
    <source>
        <dbReference type="WBParaSite" id="SSLN_0001109101-mRNA-1"/>
    </source>
</evidence>
<organism evidence="3">
    <name type="scientific">Schistocephalus solidus</name>
    <name type="common">Tapeworm</name>
    <dbReference type="NCBI Taxonomy" id="70667"/>
    <lineage>
        <taxon>Eukaryota</taxon>
        <taxon>Metazoa</taxon>
        <taxon>Spiralia</taxon>
        <taxon>Lophotrochozoa</taxon>
        <taxon>Platyhelminthes</taxon>
        <taxon>Cestoda</taxon>
        <taxon>Eucestoda</taxon>
        <taxon>Diphyllobothriidea</taxon>
        <taxon>Diphyllobothriidae</taxon>
        <taxon>Schistocephalus</taxon>
    </lineage>
</organism>
<gene>
    <name evidence="1" type="ORF">SSLN_LOCUS10675</name>
</gene>